<protein>
    <submittedName>
        <fullName evidence="2">Uncharacterized protein</fullName>
    </submittedName>
</protein>
<name>A0A2S2NIB9_SCHGA</name>
<keyword evidence="1" id="KW-0812">Transmembrane</keyword>
<evidence type="ECO:0000313" key="2">
    <source>
        <dbReference type="EMBL" id="MBY16868.1"/>
    </source>
</evidence>
<organism evidence="2">
    <name type="scientific">Schizaphis graminum</name>
    <name type="common">Green bug aphid</name>
    <dbReference type="NCBI Taxonomy" id="13262"/>
    <lineage>
        <taxon>Eukaryota</taxon>
        <taxon>Metazoa</taxon>
        <taxon>Ecdysozoa</taxon>
        <taxon>Arthropoda</taxon>
        <taxon>Hexapoda</taxon>
        <taxon>Insecta</taxon>
        <taxon>Pterygota</taxon>
        <taxon>Neoptera</taxon>
        <taxon>Paraneoptera</taxon>
        <taxon>Hemiptera</taxon>
        <taxon>Sternorrhyncha</taxon>
        <taxon>Aphidomorpha</taxon>
        <taxon>Aphidoidea</taxon>
        <taxon>Aphididae</taxon>
        <taxon>Aphidini</taxon>
        <taxon>Schizaphis</taxon>
    </lineage>
</organism>
<feature type="transmembrane region" description="Helical" evidence="1">
    <location>
        <begin position="162"/>
        <end position="181"/>
    </location>
</feature>
<dbReference type="InterPro" id="IPR036259">
    <property type="entry name" value="MFS_trans_sf"/>
</dbReference>
<keyword evidence="1" id="KW-1133">Transmembrane helix</keyword>
<sequence length="233" mass="26654">MWQKPKYVLKEYIGLFKNKSKSLVIVLAVFIICQSILVTRIGCDYDLLMIYIKQSNHWYNDEEVYFTILKMMAIFVGIVFSVSVLSYYMKIDDLKIGILSCCFFITAAICYIFANTILQVISITIIYLCHGTAVTIISSLVSKLVAIEQLGRLNSIQMCMNSLLTVSVVNAYQIAFGYINYTKSGHLCLIIFLYVFLTLPILSVFVVLYSKYKDFWQNDTTAVYQKNVNVIGQ</sequence>
<reference evidence="2" key="1">
    <citation type="submission" date="2018-04" db="EMBL/GenBank/DDBJ databases">
        <title>Transcriptome of Schizaphis graminum biotype I.</title>
        <authorList>
            <person name="Scully E.D."/>
            <person name="Geib S.M."/>
            <person name="Palmer N.A."/>
            <person name="Koch K."/>
            <person name="Bradshaw J."/>
            <person name="Heng-Moss T."/>
            <person name="Sarath G."/>
        </authorList>
    </citation>
    <scope>NUCLEOTIDE SEQUENCE</scope>
</reference>
<feature type="transmembrane region" description="Helical" evidence="1">
    <location>
        <begin position="187"/>
        <end position="209"/>
    </location>
</feature>
<dbReference type="Gene3D" id="1.20.1250.20">
    <property type="entry name" value="MFS general substrate transporter like domains"/>
    <property type="match status" value="1"/>
</dbReference>
<dbReference type="EMBL" id="GGMR01004249">
    <property type="protein sequence ID" value="MBY16868.1"/>
    <property type="molecule type" value="Transcribed_RNA"/>
</dbReference>
<dbReference type="AlphaFoldDB" id="A0A2S2NIB9"/>
<dbReference type="SUPFAM" id="SSF103473">
    <property type="entry name" value="MFS general substrate transporter"/>
    <property type="match status" value="1"/>
</dbReference>
<feature type="transmembrane region" description="Helical" evidence="1">
    <location>
        <begin position="64"/>
        <end position="89"/>
    </location>
</feature>
<feature type="transmembrane region" description="Helical" evidence="1">
    <location>
        <begin position="21"/>
        <end position="41"/>
    </location>
</feature>
<gene>
    <name evidence="2" type="ORF">g.38782</name>
</gene>
<feature type="transmembrane region" description="Helical" evidence="1">
    <location>
        <begin position="96"/>
        <end position="114"/>
    </location>
</feature>
<proteinExistence type="predicted"/>
<evidence type="ECO:0000256" key="1">
    <source>
        <dbReference type="SAM" id="Phobius"/>
    </source>
</evidence>
<accession>A0A2S2NIB9</accession>
<feature type="transmembrane region" description="Helical" evidence="1">
    <location>
        <begin position="120"/>
        <end position="141"/>
    </location>
</feature>
<keyword evidence="1" id="KW-0472">Membrane</keyword>